<reference evidence="2 3" key="1">
    <citation type="submission" date="2017-03" db="EMBL/GenBank/DDBJ databases">
        <title>WGS assembly of Porphyra umbilicalis.</title>
        <authorList>
            <person name="Brawley S.H."/>
            <person name="Blouin N.A."/>
            <person name="Ficko-Blean E."/>
            <person name="Wheeler G.L."/>
            <person name="Lohr M."/>
            <person name="Goodson H.V."/>
            <person name="Jenkins J.W."/>
            <person name="Blaby-Haas C.E."/>
            <person name="Helliwell K.E."/>
            <person name="Chan C."/>
            <person name="Marriage T."/>
            <person name="Bhattacharya D."/>
            <person name="Klein A.S."/>
            <person name="Badis Y."/>
            <person name="Brodie J."/>
            <person name="Cao Y."/>
            <person name="Collen J."/>
            <person name="Dittami S.M."/>
            <person name="Gachon C.M."/>
            <person name="Green B.R."/>
            <person name="Karpowicz S."/>
            <person name="Kim J.W."/>
            <person name="Kudahl U."/>
            <person name="Lin S."/>
            <person name="Michel G."/>
            <person name="Mittag M."/>
            <person name="Olson B.J."/>
            <person name="Pangilinan J."/>
            <person name="Peng Y."/>
            <person name="Qiu H."/>
            <person name="Shu S."/>
            <person name="Singer J.T."/>
            <person name="Smith A.G."/>
            <person name="Sprecher B.N."/>
            <person name="Wagner V."/>
            <person name="Wang W."/>
            <person name="Wang Z.-Y."/>
            <person name="Yan J."/>
            <person name="Yarish C."/>
            <person name="Zoeuner-Riek S."/>
            <person name="Zhuang Y."/>
            <person name="Zou Y."/>
            <person name="Lindquist E.A."/>
            <person name="Grimwood J."/>
            <person name="Barry K."/>
            <person name="Rokhsar D.S."/>
            <person name="Schmutz J."/>
            <person name="Stiller J.W."/>
            <person name="Grossman A.R."/>
            <person name="Prochnik S.E."/>
        </authorList>
    </citation>
    <scope>NUCLEOTIDE SEQUENCE [LARGE SCALE GENOMIC DNA]</scope>
    <source>
        <strain evidence="2">4086291</strain>
    </source>
</reference>
<feature type="region of interest" description="Disordered" evidence="1">
    <location>
        <begin position="85"/>
        <end position="105"/>
    </location>
</feature>
<keyword evidence="3" id="KW-1185">Reference proteome</keyword>
<evidence type="ECO:0000313" key="3">
    <source>
        <dbReference type="Proteomes" id="UP000218209"/>
    </source>
</evidence>
<accession>A0A1X6P4L6</accession>
<dbReference type="EMBL" id="KV918893">
    <property type="protein sequence ID" value="OSX75716.1"/>
    <property type="molecule type" value="Genomic_DNA"/>
</dbReference>
<name>A0A1X6P4L6_PORUM</name>
<dbReference type="Proteomes" id="UP000218209">
    <property type="component" value="Unassembled WGS sequence"/>
</dbReference>
<organism evidence="2 3">
    <name type="scientific">Porphyra umbilicalis</name>
    <name type="common">Purple laver</name>
    <name type="synonym">Red alga</name>
    <dbReference type="NCBI Taxonomy" id="2786"/>
    <lineage>
        <taxon>Eukaryota</taxon>
        <taxon>Rhodophyta</taxon>
        <taxon>Bangiophyceae</taxon>
        <taxon>Bangiales</taxon>
        <taxon>Bangiaceae</taxon>
        <taxon>Porphyra</taxon>
    </lineage>
</organism>
<feature type="compositionally biased region" description="Basic and acidic residues" evidence="1">
    <location>
        <begin position="93"/>
        <end position="105"/>
    </location>
</feature>
<evidence type="ECO:0000313" key="2">
    <source>
        <dbReference type="EMBL" id="OSX75716.1"/>
    </source>
</evidence>
<gene>
    <name evidence="2" type="ORF">BU14_0224s0014</name>
</gene>
<proteinExistence type="predicted"/>
<evidence type="ECO:0000256" key="1">
    <source>
        <dbReference type="SAM" id="MobiDB-lite"/>
    </source>
</evidence>
<protein>
    <submittedName>
        <fullName evidence="2">Uncharacterized protein</fullName>
    </submittedName>
</protein>
<dbReference type="AlphaFoldDB" id="A0A1X6P4L6"/>
<sequence>MPGRKLAGAKPYQCVLLGLTDQDVAAHPKIFASAVTSSFNMKCTFEQQSASVEARERFRLKRLSPALRRAKKHWAARSLLANTSHNLRATANKTEKRRALARLKE</sequence>